<dbReference type="GO" id="GO:0005886">
    <property type="term" value="C:plasma membrane"/>
    <property type="evidence" value="ECO:0007669"/>
    <property type="project" value="UniProtKB-SubCell"/>
</dbReference>
<organism evidence="9 10">
    <name type="scientific">Pseudidiomarina planktonica</name>
    <dbReference type="NCBI Taxonomy" id="1323738"/>
    <lineage>
        <taxon>Bacteria</taxon>
        <taxon>Pseudomonadati</taxon>
        <taxon>Pseudomonadota</taxon>
        <taxon>Gammaproteobacteria</taxon>
        <taxon>Alteromonadales</taxon>
        <taxon>Idiomarinaceae</taxon>
        <taxon>Pseudidiomarina</taxon>
    </lineage>
</organism>
<gene>
    <name evidence="9" type="ORF">SAMN06297229_0780</name>
</gene>
<feature type="domain" description="Mce/MlaD" evidence="8">
    <location>
        <begin position="283"/>
        <end position="386"/>
    </location>
</feature>
<dbReference type="OrthoDB" id="9806984at2"/>
<evidence type="ECO:0000256" key="7">
    <source>
        <dbReference type="SAM" id="Phobius"/>
    </source>
</evidence>
<keyword evidence="10" id="KW-1185">Reference proteome</keyword>
<keyword evidence="5 7" id="KW-1133">Transmembrane helix</keyword>
<dbReference type="InterPro" id="IPR051800">
    <property type="entry name" value="PqiA-PqiB_transport"/>
</dbReference>
<proteinExistence type="predicted"/>
<dbReference type="EMBL" id="FXWH01000001">
    <property type="protein sequence ID" value="SMQ62922.1"/>
    <property type="molecule type" value="Genomic_DNA"/>
</dbReference>
<evidence type="ECO:0000313" key="9">
    <source>
        <dbReference type="EMBL" id="SMQ62922.1"/>
    </source>
</evidence>
<dbReference type="InterPro" id="IPR003399">
    <property type="entry name" value="Mce/MlaD"/>
</dbReference>
<dbReference type="Proteomes" id="UP000194450">
    <property type="component" value="Unassembled WGS sequence"/>
</dbReference>
<comment type="subcellular location">
    <subcellularLocation>
        <location evidence="1">Cell inner membrane</location>
    </subcellularLocation>
</comment>
<dbReference type="PANTHER" id="PTHR30462">
    <property type="entry name" value="INTERMEMBRANE TRANSPORT PROTEIN PQIB-RELATED"/>
    <property type="match status" value="1"/>
</dbReference>
<dbReference type="PANTHER" id="PTHR30462:SF2">
    <property type="entry name" value="INTERMEMBRANE TRANSPORT PROTEIN PQIB"/>
    <property type="match status" value="1"/>
</dbReference>
<dbReference type="Pfam" id="PF02470">
    <property type="entry name" value="MlaD"/>
    <property type="match status" value="3"/>
</dbReference>
<feature type="domain" description="Mce/MlaD" evidence="8">
    <location>
        <begin position="154"/>
        <end position="215"/>
    </location>
</feature>
<dbReference type="RefSeq" id="WP_086433933.1">
    <property type="nucleotide sequence ID" value="NZ_FXWH01000001.1"/>
</dbReference>
<evidence type="ECO:0000259" key="8">
    <source>
        <dbReference type="Pfam" id="PF02470"/>
    </source>
</evidence>
<dbReference type="AlphaFoldDB" id="A0A1Y6EQY8"/>
<evidence type="ECO:0000313" key="10">
    <source>
        <dbReference type="Proteomes" id="UP000194450"/>
    </source>
</evidence>
<evidence type="ECO:0000256" key="6">
    <source>
        <dbReference type="ARBA" id="ARBA00023136"/>
    </source>
</evidence>
<evidence type="ECO:0000256" key="5">
    <source>
        <dbReference type="ARBA" id="ARBA00022989"/>
    </source>
</evidence>
<feature type="transmembrane region" description="Helical" evidence="7">
    <location>
        <begin position="12"/>
        <end position="32"/>
    </location>
</feature>
<evidence type="ECO:0000256" key="2">
    <source>
        <dbReference type="ARBA" id="ARBA00022475"/>
    </source>
</evidence>
<reference evidence="10" key="1">
    <citation type="submission" date="2017-04" db="EMBL/GenBank/DDBJ databases">
        <authorList>
            <person name="Varghese N."/>
            <person name="Submissions S."/>
        </authorList>
    </citation>
    <scope>NUCLEOTIDE SEQUENCE [LARGE SCALE GENOMIC DNA]</scope>
</reference>
<sequence>MNNKAKVSKQSWLSPVWLIPIIAAVVGFWMVYQSEAGKGPEVQLEITSAEGIEAGKTLVKARDVEIGRVDSLRLSDDFSSAIVTIQMNSAAEPLLRKDTQFWVVKPRIARDGISGLGTLLSGAYIQVEPGTAEQRETNFVALEQPPLTSSDTQGLRITLISDVAGSLGVGEMVTFRGFPVGQVEEAEFDPEQRLASYQLFIEAPYDVLVTENTRFWMYSGVSVQVGAEGVKFDLGSLETLLSGGVTFDVPRDQPRGDKVAAETEFRLFSEREDAIQQGYARAIEYVLLFDDSIRGLAPGAAVEYRGVRVGTVAAAPFKFYPEDDTALPLKLIPIKIRFEPDRLEGLVSNTDLEGWKDRLQGLFDEGMRASLKANNLLTNSLYVDLAFYENEMPAIELAELNGIPVMPSVSSGLAQLEQKVSRLLDSFNSIPMESIGTKLNTALADSSALFEQLQQTNARLDSLLANENTQALPAALTETLSSINKTLNGFDQNTPAYQQLQDSLQQLNEVLRDLRPLAETLNRQPNALIFDRAPVADPQPKKGN</sequence>
<name>A0A1Y6EQY8_9GAMM</name>
<protein>
    <submittedName>
        <fullName evidence="9">Paraquat-inducible protein B</fullName>
    </submittedName>
</protein>
<evidence type="ECO:0000256" key="1">
    <source>
        <dbReference type="ARBA" id="ARBA00004533"/>
    </source>
</evidence>
<keyword evidence="2" id="KW-1003">Cell membrane</keyword>
<keyword evidence="6 7" id="KW-0472">Membrane</keyword>
<evidence type="ECO:0000256" key="3">
    <source>
        <dbReference type="ARBA" id="ARBA00022519"/>
    </source>
</evidence>
<keyword evidence="4 7" id="KW-0812">Transmembrane</keyword>
<dbReference type="NCBIfam" id="NF008070">
    <property type="entry name" value="PRK10807.1"/>
    <property type="match status" value="1"/>
</dbReference>
<accession>A0A1Y6EQY8</accession>
<feature type="domain" description="Mce/MlaD" evidence="8">
    <location>
        <begin position="39"/>
        <end position="130"/>
    </location>
</feature>
<evidence type="ECO:0000256" key="4">
    <source>
        <dbReference type="ARBA" id="ARBA00022692"/>
    </source>
</evidence>
<keyword evidence="3" id="KW-0997">Cell inner membrane</keyword>